<proteinExistence type="predicted"/>
<sequence length="469" mass="51748">MNRSSSTMILIAMGVIAASAAVVLYFQLGLSAGSALMIGIGLMLTMVTVQQPMERRRERAWIESRLAEIAAVAGDGEAEIEKIAARLNRLEQALPGRVREQTGELAAEVEVVGELLRQVTETLAELESTVDGRLDGVNARFGALERHMRQAEEPAGRRPRRGRPDDYPDEGRGGRPDDGRHDVSASMRNALFVPDADPALEREVERLIRDEQIELHLQPVVTLPQRLVRFYEVLTRLKGASGLVPAAEFIPLAEQGRLIAKLDTYQVIRSFQILKRLTQRNGDVGLYINLSAESLASSAFFREFQGFLSQNRAMADLVQFEFRQEALMEMGPLEIESLRAVADLGFHFSIDNVTDLRVDFRRWSDLGFRSIKVSADRLLGRAPLVTGDIHVEDMAGHLQRQGLTLIVDRVEQEAQVIDLLDYGLAFGQGNLFSSPRQVRPEVLGAAQAAAGAPTRPAPAGNERAGAARR</sequence>
<feature type="domain" description="EAL" evidence="3">
    <location>
        <begin position="197"/>
        <end position="449"/>
    </location>
</feature>
<name>A0A2G9WY40_9HYPH</name>
<dbReference type="GO" id="GO:0071111">
    <property type="term" value="F:cyclic-guanylate-specific phosphodiesterase activity"/>
    <property type="evidence" value="ECO:0007669"/>
    <property type="project" value="InterPro"/>
</dbReference>
<feature type="region of interest" description="Disordered" evidence="1">
    <location>
        <begin position="443"/>
        <end position="469"/>
    </location>
</feature>
<protein>
    <recommendedName>
        <fullName evidence="3">EAL domain-containing protein</fullName>
    </recommendedName>
</protein>
<keyword evidence="2" id="KW-1133">Transmembrane helix</keyword>
<dbReference type="PANTHER" id="PTHR33121">
    <property type="entry name" value="CYCLIC DI-GMP PHOSPHODIESTERASE PDEF"/>
    <property type="match status" value="1"/>
</dbReference>
<keyword evidence="5" id="KW-1185">Reference proteome</keyword>
<organism evidence="4 5">
    <name type="scientific">Pleomorphomonas carboxyditropha</name>
    <dbReference type="NCBI Taxonomy" id="2023338"/>
    <lineage>
        <taxon>Bacteria</taxon>
        <taxon>Pseudomonadati</taxon>
        <taxon>Pseudomonadota</taxon>
        <taxon>Alphaproteobacteria</taxon>
        <taxon>Hyphomicrobiales</taxon>
        <taxon>Pleomorphomonadaceae</taxon>
        <taxon>Pleomorphomonas</taxon>
    </lineage>
</organism>
<dbReference type="Gene3D" id="3.20.20.450">
    <property type="entry name" value="EAL domain"/>
    <property type="match status" value="1"/>
</dbReference>
<feature type="transmembrane region" description="Helical" evidence="2">
    <location>
        <begin position="32"/>
        <end position="49"/>
    </location>
</feature>
<dbReference type="InterPro" id="IPR050706">
    <property type="entry name" value="Cyclic-di-GMP_PDE-like"/>
</dbReference>
<dbReference type="Pfam" id="PF00563">
    <property type="entry name" value="EAL"/>
    <property type="match status" value="1"/>
</dbReference>
<feature type="region of interest" description="Disordered" evidence="1">
    <location>
        <begin position="145"/>
        <end position="182"/>
    </location>
</feature>
<feature type="compositionally biased region" description="Low complexity" evidence="1">
    <location>
        <begin position="444"/>
        <end position="460"/>
    </location>
</feature>
<keyword evidence="2" id="KW-0812">Transmembrane</keyword>
<dbReference type="Proteomes" id="UP000231070">
    <property type="component" value="Unassembled WGS sequence"/>
</dbReference>
<dbReference type="RefSeq" id="WP_133121835.1">
    <property type="nucleotide sequence ID" value="NZ_NQVN01000004.1"/>
</dbReference>
<evidence type="ECO:0000259" key="3">
    <source>
        <dbReference type="PROSITE" id="PS50883"/>
    </source>
</evidence>
<evidence type="ECO:0000256" key="2">
    <source>
        <dbReference type="SAM" id="Phobius"/>
    </source>
</evidence>
<accession>A0A2G9WY40</accession>
<feature type="transmembrane region" description="Helical" evidence="2">
    <location>
        <begin position="7"/>
        <end position="26"/>
    </location>
</feature>
<keyword evidence="2" id="KW-0472">Membrane</keyword>
<evidence type="ECO:0000313" key="5">
    <source>
        <dbReference type="Proteomes" id="UP000231070"/>
    </source>
</evidence>
<comment type="caution">
    <text evidence="4">The sequence shown here is derived from an EMBL/GenBank/DDBJ whole genome shotgun (WGS) entry which is preliminary data.</text>
</comment>
<dbReference type="SUPFAM" id="SSF141868">
    <property type="entry name" value="EAL domain-like"/>
    <property type="match status" value="1"/>
</dbReference>
<gene>
    <name evidence="4" type="ORF">CJ014_09800</name>
</gene>
<evidence type="ECO:0000256" key="1">
    <source>
        <dbReference type="SAM" id="MobiDB-lite"/>
    </source>
</evidence>
<dbReference type="PANTHER" id="PTHR33121:SF79">
    <property type="entry name" value="CYCLIC DI-GMP PHOSPHODIESTERASE PDED-RELATED"/>
    <property type="match status" value="1"/>
</dbReference>
<dbReference type="OrthoDB" id="7178689at2"/>
<dbReference type="InterPro" id="IPR001633">
    <property type="entry name" value="EAL_dom"/>
</dbReference>
<reference evidence="4 5" key="1">
    <citation type="submission" date="2017-08" db="EMBL/GenBank/DDBJ databases">
        <title>Pleomorphomonas carboxidotrophicus sp. nov., a new mesophilic hydrogenogenic carboxidotroph.</title>
        <authorList>
            <person name="Esquivel-Elizondo S."/>
            <person name="Krajmalnik-Brown R."/>
            <person name="Maldonado J."/>
        </authorList>
    </citation>
    <scope>NUCLEOTIDE SEQUENCE [LARGE SCALE GENOMIC DNA]</scope>
    <source>
        <strain evidence="4 5">SVCO-16</strain>
    </source>
</reference>
<dbReference type="AlphaFoldDB" id="A0A2G9WY40"/>
<dbReference type="SMART" id="SM00052">
    <property type="entry name" value="EAL"/>
    <property type="match status" value="1"/>
</dbReference>
<evidence type="ECO:0000313" key="4">
    <source>
        <dbReference type="EMBL" id="PIO99589.1"/>
    </source>
</evidence>
<dbReference type="InterPro" id="IPR035919">
    <property type="entry name" value="EAL_sf"/>
</dbReference>
<dbReference type="EMBL" id="NQVN01000004">
    <property type="protein sequence ID" value="PIO99589.1"/>
    <property type="molecule type" value="Genomic_DNA"/>
</dbReference>
<dbReference type="CDD" id="cd01948">
    <property type="entry name" value="EAL"/>
    <property type="match status" value="1"/>
</dbReference>
<dbReference type="PROSITE" id="PS50883">
    <property type="entry name" value="EAL"/>
    <property type="match status" value="1"/>
</dbReference>